<sequence>MSLGVLADHILGKGETFAIPSPLPRRGRFFPIHRRARFGPGPDSWRPRPEYPFRGIVRFDLRGLEQSQSSFGVGVQTAEPDYGWIFGRFCHSFHASQNGTGVIRIAMIMTAIS</sequence>
<accession>A0A451BJS3</accession>
<organism evidence="1">
    <name type="scientific">Candidatus Kentrum sp. SD</name>
    <dbReference type="NCBI Taxonomy" id="2126332"/>
    <lineage>
        <taxon>Bacteria</taxon>
        <taxon>Pseudomonadati</taxon>
        <taxon>Pseudomonadota</taxon>
        <taxon>Gammaproteobacteria</taxon>
        <taxon>Candidatus Kentrum</taxon>
    </lineage>
</organism>
<reference evidence="1" key="1">
    <citation type="submission" date="2019-02" db="EMBL/GenBank/DDBJ databases">
        <authorList>
            <person name="Gruber-Vodicka R. H."/>
            <person name="Seah K. B. B."/>
        </authorList>
    </citation>
    <scope>NUCLEOTIDE SEQUENCE</scope>
    <source>
        <strain evidence="1">BECK_S127</strain>
    </source>
</reference>
<proteinExistence type="predicted"/>
<gene>
    <name evidence="1" type="ORF">BECKSD772D_GA0070982_101722</name>
</gene>
<protein>
    <submittedName>
        <fullName evidence="1">Uncharacterized protein</fullName>
    </submittedName>
</protein>
<dbReference type="AlphaFoldDB" id="A0A451BJS3"/>
<evidence type="ECO:0000313" key="1">
    <source>
        <dbReference type="EMBL" id="VFK78540.1"/>
    </source>
</evidence>
<dbReference type="EMBL" id="CAADHB010000017">
    <property type="protein sequence ID" value="VFK78540.1"/>
    <property type="molecule type" value="Genomic_DNA"/>
</dbReference>
<name>A0A451BJS3_9GAMM</name>